<feature type="non-terminal residue" evidence="2">
    <location>
        <position position="1"/>
    </location>
</feature>
<evidence type="ECO:0000256" key="1">
    <source>
        <dbReference type="SAM" id="MobiDB-lite"/>
    </source>
</evidence>
<feature type="region of interest" description="Disordered" evidence="1">
    <location>
        <begin position="1"/>
        <end position="41"/>
    </location>
</feature>
<organism evidence="2">
    <name type="scientific">Arion vulgaris</name>
    <dbReference type="NCBI Taxonomy" id="1028688"/>
    <lineage>
        <taxon>Eukaryota</taxon>
        <taxon>Metazoa</taxon>
        <taxon>Spiralia</taxon>
        <taxon>Lophotrochozoa</taxon>
        <taxon>Mollusca</taxon>
        <taxon>Gastropoda</taxon>
        <taxon>Heterobranchia</taxon>
        <taxon>Euthyneura</taxon>
        <taxon>Panpulmonata</taxon>
        <taxon>Eupulmonata</taxon>
        <taxon>Stylommatophora</taxon>
        <taxon>Helicina</taxon>
        <taxon>Arionoidea</taxon>
        <taxon>Arionidae</taxon>
        <taxon>Arion</taxon>
    </lineage>
</organism>
<gene>
    <name evidence="2" type="primary">ORF121665</name>
</gene>
<feature type="compositionally biased region" description="Basic and acidic residues" evidence="1">
    <location>
        <begin position="72"/>
        <end position="85"/>
    </location>
</feature>
<feature type="region of interest" description="Disordered" evidence="1">
    <location>
        <begin position="58"/>
        <end position="96"/>
    </location>
</feature>
<sequence>RTRTRAHIENDDTIGKISGAEPNKSDIFSKPTSKNDTALVNDKIPPVPDVIVTRTRTRAQKEPVSCDITTEEAERSTRTRQKKQEVSSSSSQETRLIRAVPMETQPTSNESYTVTRSRHKEAIPLNKHLISGSDDEIIARSPVQRYSLKNNKKRLAEERGMSPRPKRSCFADQSCLNLQHPQSSSSLERKGTLMRREASCNGSFLSRSPKPYKFHSVQKKTPGFLNRTPGFGQNTGKFYSFLSNTPTCRSNSVLTSFLKRNTPPVKQNSQVLLEQKRQKLLEKESKDKERLKKAAEIRKRKIDDQKRLRTEKELKVAEAREIRLRNDQEQKK</sequence>
<proteinExistence type="predicted"/>
<feature type="compositionally biased region" description="Basic and acidic residues" evidence="1">
    <location>
        <begin position="1"/>
        <end position="14"/>
    </location>
</feature>
<protein>
    <submittedName>
        <fullName evidence="2">Uncharacterized protein</fullName>
    </submittedName>
</protein>
<reference evidence="2" key="1">
    <citation type="submission" date="2014-12" db="EMBL/GenBank/DDBJ databases">
        <title>Insight into the proteome of Arion vulgaris.</title>
        <authorList>
            <person name="Aradska J."/>
            <person name="Bulat T."/>
            <person name="Smidak R."/>
            <person name="Sarate P."/>
            <person name="Gangsoo J."/>
            <person name="Sialana F."/>
            <person name="Bilban M."/>
            <person name="Lubec G."/>
        </authorList>
    </citation>
    <scope>NUCLEOTIDE SEQUENCE</scope>
    <source>
        <tissue evidence="2">Skin</tissue>
    </source>
</reference>
<dbReference type="AlphaFoldDB" id="A0A0B7AKP2"/>
<name>A0A0B7AKP2_9EUPU</name>
<dbReference type="EMBL" id="HACG01033716">
    <property type="protein sequence ID" value="CEK80581.1"/>
    <property type="molecule type" value="Transcribed_RNA"/>
</dbReference>
<evidence type="ECO:0000313" key="2">
    <source>
        <dbReference type="EMBL" id="CEK80581.1"/>
    </source>
</evidence>
<accession>A0A0B7AKP2</accession>